<protein>
    <submittedName>
        <fullName evidence="2">Uncharacterized protein</fullName>
    </submittedName>
</protein>
<keyword evidence="3" id="KW-1185">Reference proteome</keyword>
<proteinExistence type="predicted"/>
<evidence type="ECO:0000256" key="1">
    <source>
        <dbReference type="SAM" id="MobiDB-lite"/>
    </source>
</evidence>
<sequence>MLRLSLSPMTELTVRKDSSVPSETCDSLRVFDFEHALYIWYTVFLFEWNFKFCTFSSCTFVWSGQGQSRKQKIMMSSPRKADVRRGKAKTPSHKYGNSSPVEPLNKHPHAGAADEFGYYEYVHDPTILKRKRNFALLLDTDQRDGRILHAGSLLITFMLRRRCLREPNESRFSMPTVPMQRTVTKVLPFDKHGESVAMDSWRYLQKRTIPLRREISHIKDPIKVNIREFGKRFDLLWPSFMTISSTTMPISSLAVMTLMRSWRI</sequence>
<organism evidence="2 3">
    <name type="scientific">Nitzschia inconspicua</name>
    <dbReference type="NCBI Taxonomy" id="303405"/>
    <lineage>
        <taxon>Eukaryota</taxon>
        <taxon>Sar</taxon>
        <taxon>Stramenopiles</taxon>
        <taxon>Ochrophyta</taxon>
        <taxon>Bacillariophyta</taxon>
        <taxon>Bacillariophyceae</taxon>
        <taxon>Bacillariophycidae</taxon>
        <taxon>Bacillariales</taxon>
        <taxon>Bacillariaceae</taxon>
        <taxon>Nitzschia</taxon>
    </lineage>
</organism>
<reference evidence="2" key="2">
    <citation type="submission" date="2021-04" db="EMBL/GenBank/DDBJ databases">
        <authorList>
            <person name="Podell S."/>
        </authorList>
    </citation>
    <scope>NUCLEOTIDE SEQUENCE</scope>
    <source>
        <strain evidence="2">Hildebrandi</strain>
    </source>
</reference>
<reference evidence="2" key="1">
    <citation type="journal article" date="2021" name="Sci. Rep.">
        <title>Diploid genomic architecture of Nitzschia inconspicua, an elite biomass production diatom.</title>
        <authorList>
            <person name="Oliver A."/>
            <person name="Podell S."/>
            <person name="Pinowska A."/>
            <person name="Traller J.C."/>
            <person name="Smith S.R."/>
            <person name="McClure R."/>
            <person name="Beliaev A."/>
            <person name="Bohutskyi P."/>
            <person name="Hill E.A."/>
            <person name="Rabines A."/>
            <person name="Zheng H."/>
            <person name="Allen L.Z."/>
            <person name="Kuo A."/>
            <person name="Grigoriev I.V."/>
            <person name="Allen A.E."/>
            <person name="Hazlebeck D."/>
            <person name="Allen E.E."/>
        </authorList>
    </citation>
    <scope>NUCLEOTIDE SEQUENCE</scope>
    <source>
        <strain evidence="2">Hildebrandi</strain>
    </source>
</reference>
<comment type="caution">
    <text evidence="2">The sequence shown here is derived from an EMBL/GenBank/DDBJ whole genome shotgun (WGS) entry which is preliminary data.</text>
</comment>
<accession>A0A9K3KNJ3</accession>
<evidence type="ECO:0000313" key="3">
    <source>
        <dbReference type="Proteomes" id="UP000693970"/>
    </source>
</evidence>
<dbReference type="Proteomes" id="UP000693970">
    <property type="component" value="Unassembled WGS sequence"/>
</dbReference>
<dbReference type="EMBL" id="JAGRRH010000021">
    <property type="protein sequence ID" value="KAG7347072.1"/>
    <property type="molecule type" value="Genomic_DNA"/>
</dbReference>
<evidence type="ECO:0000313" key="2">
    <source>
        <dbReference type="EMBL" id="KAG7347072.1"/>
    </source>
</evidence>
<gene>
    <name evidence="2" type="ORF">IV203_006141</name>
</gene>
<name>A0A9K3KNJ3_9STRA</name>
<feature type="region of interest" description="Disordered" evidence="1">
    <location>
        <begin position="71"/>
        <end position="106"/>
    </location>
</feature>
<dbReference type="AlphaFoldDB" id="A0A9K3KNJ3"/>